<dbReference type="SUPFAM" id="SSF53639">
    <property type="entry name" value="AraD/HMP-PK domain-like"/>
    <property type="match status" value="1"/>
</dbReference>
<dbReference type="Pfam" id="PF09423">
    <property type="entry name" value="PhoD"/>
    <property type="match status" value="1"/>
</dbReference>
<sequence length="852" mass="93209">MASVNSMMADKANIPLPPTFPSKLEEREFLKFRLAQAFRIFGNLGYNEGVAGHITLRDPIDPTSFWVNPFGLHFSLIQPEDLLLVEKLNNPNEKEESGPRRILNTAAYMIHSAIHSARPDVVCAAHTHSIHGKAFSTLGVELDMLSQDACAFFNDHALYNQFNGVVLNADEGLHIASALGKKKAAILQNHGILVATDSIEATVFFYIALERACQVQLMADAAAAGRGRSTITIPDEEALVTYKTNGSLKAGWFQGLPEFQLLEAREGNKFTPRFLLQLALIASSAIGVELFDRNLAYSSPFADSPQLAHNTRALHEHTLRRRQTIDAAGFSDDHYVTFYGSKLGNSPFIWAGGVNFTHSVASGDPYDTTVLLWTRAVPTSPSGAEPDQSVPVCVAYEVSKESSFSGHPVDSGEAFTSYDVDFTVKVEAKNLQPDTTYFYRFSDCATKATSPIGSTRTIAHPSTPAHEVNGGKPLVMAVFSCSQYQAGWFNAYGYAAHNTSADLFLHLGDYVADNAWKAGTADSNDTAVGCAFSPSGACFTDRKLAAVRAYHEWMPIRQVDPKDELRIWRNFQIGQLLDLTMLDTRQYERDLTDVYYNTDVNTISSFPNRSLMGLEQEQCMHTYPAISCHENSSSDFGFDETSGLYSTLSESKQRGAVWRIIGQQIVFTQLQETGGFDLDAWDGYRANRARVLDHLYSNKISNTIILSGDSHANWVSDLAHPNDTTTYNPVTGEGAIGVEFAGTAVTSGSAFGSGITPAKADIQSTTLVQVNADLQWSEGSYRGFFTLSIDPNQVNATYYAMRNITFANLDGFASAQFNVKKEANKLTRPVAGGSVLAGVLKSQAKAQKPLVN</sequence>
<dbReference type="Gene3D" id="2.60.40.380">
    <property type="entry name" value="Purple acid phosphatase-like, N-terminal"/>
    <property type="match status" value="1"/>
</dbReference>
<dbReference type="Pfam" id="PF00596">
    <property type="entry name" value="Aldolase_II"/>
    <property type="match status" value="1"/>
</dbReference>
<protein>
    <recommendedName>
        <fullName evidence="1">Class II aldolase/adducin N-terminal domain-containing protein</fullName>
    </recommendedName>
</protein>
<dbReference type="AlphaFoldDB" id="A0A409YKI9"/>
<organism evidence="2 3">
    <name type="scientific">Panaeolus cyanescens</name>
    <dbReference type="NCBI Taxonomy" id="181874"/>
    <lineage>
        <taxon>Eukaryota</taxon>
        <taxon>Fungi</taxon>
        <taxon>Dikarya</taxon>
        <taxon>Basidiomycota</taxon>
        <taxon>Agaricomycotina</taxon>
        <taxon>Agaricomycetes</taxon>
        <taxon>Agaricomycetidae</taxon>
        <taxon>Agaricales</taxon>
        <taxon>Agaricineae</taxon>
        <taxon>Galeropsidaceae</taxon>
        <taxon>Panaeolus</taxon>
    </lineage>
</organism>
<evidence type="ECO:0000313" key="2">
    <source>
        <dbReference type="EMBL" id="PPR03538.1"/>
    </source>
</evidence>
<dbReference type="OrthoDB" id="29024at2759"/>
<accession>A0A409YKI9</accession>
<dbReference type="InterPro" id="IPR032093">
    <property type="entry name" value="PhoD_N"/>
</dbReference>
<evidence type="ECO:0000313" key="3">
    <source>
        <dbReference type="Proteomes" id="UP000284842"/>
    </source>
</evidence>
<dbReference type="Gene3D" id="3.40.225.10">
    <property type="entry name" value="Class II aldolase/adducin N-terminal domain"/>
    <property type="match status" value="1"/>
</dbReference>
<dbReference type="PANTHER" id="PTHR43606:SF7">
    <property type="entry name" value="PHOSPHATASE, PUTATIVE (AFU_ORTHOLOGUE AFUA_6G08710)-RELATED"/>
    <property type="match status" value="1"/>
</dbReference>
<gene>
    <name evidence="2" type="ORF">CVT24_007024</name>
</gene>
<dbReference type="STRING" id="181874.A0A409YKI9"/>
<dbReference type="FunFam" id="3.40.225.10:FF:000009">
    <property type="entry name" value="Class II aldolase/adducin N-terminal"/>
    <property type="match status" value="1"/>
</dbReference>
<dbReference type="NCBIfam" id="NF004855">
    <property type="entry name" value="PRK06208.1"/>
    <property type="match status" value="1"/>
</dbReference>
<dbReference type="InterPro" id="IPR052900">
    <property type="entry name" value="Phospholipid_Metab_Enz"/>
</dbReference>
<dbReference type="InterPro" id="IPR018946">
    <property type="entry name" value="PhoD-like_MPP"/>
</dbReference>
<dbReference type="PANTHER" id="PTHR43606">
    <property type="entry name" value="PHOSPHATASE, PUTATIVE (AFU_ORTHOLOGUE AFUA_6G08710)-RELATED"/>
    <property type="match status" value="1"/>
</dbReference>
<dbReference type="SUPFAM" id="SSF56300">
    <property type="entry name" value="Metallo-dependent phosphatases"/>
    <property type="match status" value="1"/>
</dbReference>
<name>A0A409YKI9_9AGAR</name>
<dbReference type="Pfam" id="PF16655">
    <property type="entry name" value="PhoD_N"/>
    <property type="match status" value="1"/>
</dbReference>
<reference evidence="2 3" key="1">
    <citation type="journal article" date="2018" name="Evol. Lett.">
        <title>Horizontal gene cluster transfer increased hallucinogenic mushroom diversity.</title>
        <authorList>
            <person name="Reynolds H.T."/>
            <person name="Vijayakumar V."/>
            <person name="Gluck-Thaler E."/>
            <person name="Korotkin H.B."/>
            <person name="Matheny P.B."/>
            <person name="Slot J.C."/>
        </authorList>
    </citation>
    <scope>NUCLEOTIDE SEQUENCE [LARGE SCALE GENOMIC DNA]</scope>
    <source>
        <strain evidence="2 3">2629</strain>
    </source>
</reference>
<keyword evidence="3" id="KW-1185">Reference proteome</keyword>
<dbReference type="InterPro" id="IPR036409">
    <property type="entry name" value="Aldolase_II/adducin_N_sf"/>
</dbReference>
<dbReference type="Gene3D" id="3.60.21.70">
    <property type="entry name" value="PhoD-like phosphatase"/>
    <property type="match status" value="2"/>
</dbReference>
<comment type="caution">
    <text evidence="2">The sequence shown here is derived from an EMBL/GenBank/DDBJ whole genome shotgun (WGS) entry which is preliminary data.</text>
</comment>
<proteinExistence type="predicted"/>
<evidence type="ECO:0000259" key="1">
    <source>
        <dbReference type="SMART" id="SM01007"/>
    </source>
</evidence>
<dbReference type="InterPro" id="IPR029052">
    <property type="entry name" value="Metallo-depent_PP-like"/>
</dbReference>
<dbReference type="EMBL" id="NHTK01001058">
    <property type="protein sequence ID" value="PPR03538.1"/>
    <property type="molecule type" value="Genomic_DNA"/>
</dbReference>
<dbReference type="InterPro" id="IPR038607">
    <property type="entry name" value="PhoD-like_sf"/>
</dbReference>
<dbReference type="SMART" id="SM01007">
    <property type="entry name" value="Aldolase_II"/>
    <property type="match status" value="1"/>
</dbReference>
<dbReference type="CDD" id="cd07389">
    <property type="entry name" value="MPP_PhoD"/>
    <property type="match status" value="1"/>
</dbReference>
<feature type="domain" description="Class II aldolase/adducin N-terminal" evidence="1">
    <location>
        <begin position="32"/>
        <end position="217"/>
    </location>
</feature>
<dbReference type="Proteomes" id="UP000284842">
    <property type="component" value="Unassembled WGS sequence"/>
</dbReference>
<dbReference type="InParanoid" id="A0A409YKI9"/>
<dbReference type="InterPro" id="IPR001303">
    <property type="entry name" value="Aldolase_II/adducin_N"/>
</dbReference>